<evidence type="ECO:0000256" key="2">
    <source>
        <dbReference type="ARBA" id="ARBA00022692"/>
    </source>
</evidence>
<dbReference type="InterPro" id="IPR051533">
    <property type="entry name" value="WaaL-like"/>
</dbReference>
<keyword evidence="4 5" id="KW-0472">Membrane</keyword>
<gene>
    <name evidence="7" type="ORF">A2165_02800</name>
</gene>
<dbReference type="PANTHER" id="PTHR37422">
    <property type="entry name" value="TEICHURONIC ACID BIOSYNTHESIS PROTEIN TUAE"/>
    <property type="match status" value="1"/>
</dbReference>
<feature type="transmembrane region" description="Helical" evidence="5">
    <location>
        <begin position="337"/>
        <end position="364"/>
    </location>
</feature>
<proteinExistence type="predicted"/>
<evidence type="ECO:0000313" key="7">
    <source>
        <dbReference type="EMBL" id="OGD83982.1"/>
    </source>
</evidence>
<feature type="transmembrane region" description="Helical" evidence="5">
    <location>
        <begin position="7"/>
        <end position="27"/>
    </location>
</feature>
<feature type="transmembrane region" description="Helical" evidence="5">
    <location>
        <begin position="224"/>
        <end position="242"/>
    </location>
</feature>
<feature type="transmembrane region" description="Helical" evidence="5">
    <location>
        <begin position="87"/>
        <end position="109"/>
    </location>
</feature>
<feature type="domain" description="O-antigen ligase-related" evidence="6">
    <location>
        <begin position="184"/>
        <end position="318"/>
    </location>
</feature>
<evidence type="ECO:0000256" key="3">
    <source>
        <dbReference type="ARBA" id="ARBA00022989"/>
    </source>
</evidence>
<organism evidence="7 8">
    <name type="scientific">Candidatus Curtissbacteria bacterium RBG_13_40_7</name>
    <dbReference type="NCBI Taxonomy" id="1797706"/>
    <lineage>
        <taxon>Bacteria</taxon>
        <taxon>Candidatus Curtissiibacteriota</taxon>
    </lineage>
</organism>
<dbReference type="PANTHER" id="PTHR37422:SF17">
    <property type="entry name" value="O-ANTIGEN LIGASE"/>
    <property type="match status" value="1"/>
</dbReference>
<evidence type="ECO:0000256" key="4">
    <source>
        <dbReference type="ARBA" id="ARBA00023136"/>
    </source>
</evidence>
<feature type="transmembrane region" description="Helical" evidence="5">
    <location>
        <begin position="149"/>
        <end position="166"/>
    </location>
</feature>
<comment type="caution">
    <text evidence="7">The sequence shown here is derived from an EMBL/GenBank/DDBJ whole genome shotgun (WGS) entry which is preliminary data.</text>
</comment>
<evidence type="ECO:0000259" key="6">
    <source>
        <dbReference type="Pfam" id="PF04932"/>
    </source>
</evidence>
<keyword evidence="3 5" id="KW-1133">Transmembrane helix</keyword>
<accession>A0A1F5FWK5</accession>
<feature type="transmembrane region" description="Helical" evidence="5">
    <location>
        <begin position="305"/>
        <end position="325"/>
    </location>
</feature>
<dbReference type="InterPro" id="IPR007016">
    <property type="entry name" value="O-antigen_ligase-rel_domated"/>
</dbReference>
<dbReference type="Proteomes" id="UP000179252">
    <property type="component" value="Unassembled WGS sequence"/>
</dbReference>
<dbReference type="EMBL" id="MFAU01000034">
    <property type="protein sequence ID" value="OGD83982.1"/>
    <property type="molecule type" value="Genomic_DNA"/>
</dbReference>
<feature type="transmembrane region" description="Helical" evidence="5">
    <location>
        <begin position="63"/>
        <end position="81"/>
    </location>
</feature>
<keyword evidence="2 5" id="KW-0812">Transmembrane</keyword>
<dbReference type="AlphaFoldDB" id="A0A1F5FWK5"/>
<feature type="transmembrane region" description="Helical" evidence="5">
    <location>
        <begin position="121"/>
        <end position="137"/>
    </location>
</feature>
<dbReference type="Pfam" id="PF04932">
    <property type="entry name" value="Wzy_C"/>
    <property type="match status" value="1"/>
</dbReference>
<evidence type="ECO:0000313" key="8">
    <source>
        <dbReference type="Proteomes" id="UP000179252"/>
    </source>
</evidence>
<evidence type="ECO:0000256" key="1">
    <source>
        <dbReference type="ARBA" id="ARBA00004141"/>
    </source>
</evidence>
<reference evidence="7 8" key="1">
    <citation type="journal article" date="2016" name="Nat. Commun.">
        <title>Thousands of microbial genomes shed light on interconnected biogeochemical processes in an aquifer system.</title>
        <authorList>
            <person name="Anantharaman K."/>
            <person name="Brown C.T."/>
            <person name="Hug L.A."/>
            <person name="Sharon I."/>
            <person name="Castelle C.J."/>
            <person name="Probst A.J."/>
            <person name="Thomas B.C."/>
            <person name="Singh A."/>
            <person name="Wilkins M.J."/>
            <person name="Karaoz U."/>
            <person name="Brodie E.L."/>
            <person name="Williams K.H."/>
            <person name="Hubbard S.S."/>
            <person name="Banfield J.F."/>
        </authorList>
    </citation>
    <scope>NUCLEOTIDE SEQUENCE [LARGE SCALE GENOMIC DNA]</scope>
</reference>
<sequence>MFNSRYLFILFLLFFLSFIIFPFPLSPYEKPKILTAEIVIQMLVIITIYKGLKKFTKKLDKHFLIVSSIILLISVLHLLFLRSLTAFWGNAIRLQGIFLLWHLIVFSLVSSGFKFDKIPKFFPLMSTIAILIFALVLNRDLNNRAVGTLGEPNSLAAMAIFIWPFLYTLKFSRKMREIFAKTSALLFVIIIILLSNSRSGFVALSIQLIFLANITLFKMSYVKASIISIFFLGTSLILPFLAKATALENRAEIWQIAVKAGFDKPIFGYGFGNLETAISDFSQSFNYNNVRYQYVDSSHNFILDWWLQAGVIGLLVIFYLTLKSVSNFALFKENRNLLAFLGVITVLSFNPASVVSLIHFWWLIGQGFARHQRSD</sequence>
<feature type="transmembrane region" description="Helical" evidence="5">
    <location>
        <begin position="178"/>
        <end position="194"/>
    </location>
</feature>
<protein>
    <recommendedName>
        <fullName evidence="6">O-antigen ligase-related domain-containing protein</fullName>
    </recommendedName>
</protein>
<dbReference type="GO" id="GO:0016020">
    <property type="term" value="C:membrane"/>
    <property type="evidence" value="ECO:0007669"/>
    <property type="project" value="UniProtKB-SubCell"/>
</dbReference>
<evidence type="ECO:0000256" key="5">
    <source>
        <dbReference type="SAM" id="Phobius"/>
    </source>
</evidence>
<comment type="subcellular location">
    <subcellularLocation>
        <location evidence="1">Membrane</location>
        <topology evidence="1">Multi-pass membrane protein</topology>
    </subcellularLocation>
</comment>
<name>A0A1F5FWK5_9BACT</name>
<feature type="transmembrane region" description="Helical" evidence="5">
    <location>
        <begin position="33"/>
        <end position="51"/>
    </location>
</feature>